<accession>A0A062VFV5</accession>
<dbReference type="PANTHER" id="PTHR12815">
    <property type="entry name" value="SORTING AND ASSEMBLY MACHINERY SAMM50 PROTEIN FAMILY MEMBER"/>
    <property type="match status" value="1"/>
</dbReference>
<dbReference type="Gene3D" id="3.10.20.310">
    <property type="entry name" value="membrane protein fhac"/>
    <property type="match status" value="1"/>
</dbReference>
<keyword evidence="4" id="KW-0732">Signal</keyword>
<feature type="signal peptide" evidence="4">
    <location>
        <begin position="1"/>
        <end position="29"/>
    </location>
</feature>
<evidence type="ECO:0000256" key="2">
    <source>
        <dbReference type="ARBA" id="ARBA00022452"/>
    </source>
</evidence>
<reference evidence="6 7" key="1">
    <citation type="journal article" date="2014" name="Antonie Van Leeuwenhoek">
        <title>Hyphomonas beringensis sp. nov. and Hyphomonas chukchiensis sp. nov., isolated from surface seawater of the Bering Sea and Chukchi Sea.</title>
        <authorList>
            <person name="Li C."/>
            <person name="Lai Q."/>
            <person name="Li G."/>
            <person name="Dong C."/>
            <person name="Wang J."/>
            <person name="Liao Y."/>
            <person name="Shao Z."/>
        </authorList>
    </citation>
    <scope>NUCLEOTIDE SEQUENCE [LARGE SCALE GENOMIC DNA]</scope>
    <source>
        <strain evidence="6 7">PS728</strain>
    </source>
</reference>
<dbReference type="OrthoDB" id="9769707at2"/>
<dbReference type="GO" id="GO:0019867">
    <property type="term" value="C:outer membrane"/>
    <property type="evidence" value="ECO:0007669"/>
    <property type="project" value="InterPro"/>
</dbReference>
<dbReference type="STRING" id="1280954.HPO_06913"/>
<dbReference type="EMBL" id="ARYM01000006">
    <property type="protein sequence ID" value="KCZ99280.1"/>
    <property type="molecule type" value="Genomic_DNA"/>
</dbReference>
<keyword evidence="3" id="KW-0472">Membrane</keyword>
<dbReference type="PROSITE" id="PS51257">
    <property type="entry name" value="PROKAR_LIPOPROTEIN"/>
    <property type="match status" value="1"/>
</dbReference>
<comment type="subcellular location">
    <subcellularLocation>
        <location evidence="1">Membrane</location>
    </subcellularLocation>
</comment>
<organism evidence="6 7">
    <name type="scientific">Hyphomonas polymorpha PS728</name>
    <dbReference type="NCBI Taxonomy" id="1280954"/>
    <lineage>
        <taxon>Bacteria</taxon>
        <taxon>Pseudomonadati</taxon>
        <taxon>Pseudomonadota</taxon>
        <taxon>Alphaproteobacteria</taxon>
        <taxon>Hyphomonadales</taxon>
        <taxon>Hyphomonadaceae</taxon>
        <taxon>Hyphomonas</taxon>
    </lineage>
</organism>
<evidence type="ECO:0000259" key="5">
    <source>
        <dbReference type="Pfam" id="PF01103"/>
    </source>
</evidence>
<feature type="domain" description="Bacterial surface antigen (D15)" evidence="5">
    <location>
        <begin position="314"/>
        <end position="606"/>
    </location>
</feature>
<dbReference type="InterPro" id="IPR039910">
    <property type="entry name" value="D15-like"/>
</dbReference>
<evidence type="ECO:0000313" key="6">
    <source>
        <dbReference type="EMBL" id="KCZ99280.1"/>
    </source>
</evidence>
<dbReference type="PATRIC" id="fig|1280954.3.peg.1401"/>
<dbReference type="Pfam" id="PF01103">
    <property type="entry name" value="Omp85"/>
    <property type="match status" value="1"/>
</dbReference>
<name>A0A062VFV5_9PROT</name>
<feature type="chain" id="PRO_5001615172" evidence="4">
    <location>
        <begin position="30"/>
        <end position="606"/>
    </location>
</feature>
<evidence type="ECO:0000256" key="1">
    <source>
        <dbReference type="ARBA" id="ARBA00004370"/>
    </source>
</evidence>
<keyword evidence="2" id="KW-0812">Transmembrane</keyword>
<gene>
    <name evidence="6" type="ORF">HPO_06913</name>
</gene>
<dbReference type="AlphaFoldDB" id="A0A062VFV5"/>
<protein>
    <submittedName>
        <fullName evidence="6">OMP85 family outer membrane protein</fullName>
    </submittedName>
</protein>
<proteinExistence type="predicted"/>
<comment type="caution">
    <text evidence="6">The sequence shown here is derived from an EMBL/GenBank/DDBJ whole genome shotgun (WGS) entry which is preliminary data.</text>
</comment>
<dbReference type="eggNOG" id="COG0729">
    <property type="taxonomic scope" value="Bacteria"/>
</dbReference>
<dbReference type="RefSeq" id="WP_035596134.1">
    <property type="nucleotide sequence ID" value="NZ_ARYM01000006.1"/>
</dbReference>
<sequence>MIRGIPNSGFSRLRPIAGACLLGAVTACASINGTQNGNGVSNGSVAQGHFHLIGVPPALAARANALLNTDQPAPRSVLEKRNRAQTLARSIEDLLASEGYLAAEVRPEDFTAMDASAALNVDPGPRFTVLSVSLNGAETVDPDTRRIIDGHLAKLPSGSIVRAQEVERVEAELVTSLQMRGYAFATSPGIDALASREEENVEITYTVDPGPMVRLGELESDETNPRSQKAIQVLKTWREGATYNPRTIDRLRSRLRSSGLYEGIGVVVSREPDAEGYHTVSLTLTEAKPRSVSFGVSASTTEGVGADARWEKRNITGRADKVTVSAEAATLARSLTAAYELPNIGRFGRTLTTEAGVRQEETQAYDLDGAKIAATLSQPFTRQLTLSIGAAIDATRITDQRTRIYLGEREQVTFSIPVTAAYTDVGDPLDPQEGIRGFASVESGVSVGNSTPGYTRMQISGATYRKIASDLVAAVRAEYGAFAGSNAVPTDRLFFAGGGGTVRGYEYQSLSPTDEFGEYFGGRSLFSASAELRWRRSERFGYAAFVDVGAAGDDPGTVFSDAKASVGLGIRYYPGFGPIRFDVAAPLSKRDGDAPLQIYVSIGQAF</sequence>
<keyword evidence="7" id="KW-1185">Reference proteome</keyword>
<keyword evidence="2" id="KW-1134">Transmembrane beta strand</keyword>
<dbReference type="InterPro" id="IPR000184">
    <property type="entry name" value="Bac_surfAg_D15"/>
</dbReference>
<dbReference type="Gene3D" id="2.40.160.50">
    <property type="entry name" value="membrane protein fhac: a member of the omp85/tpsb transporter family"/>
    <property type="match status" value="1"/>
</dbReference>
<dbReference type="Proteomes" id="UP000027100">
    <property type="component" value="Unassembled WGS sequence"/>
</dbReference>
<evidence type="ECO:0000313" key="7">
    <source>
        <dbReference type="Proteomes" id="UP000027100"/>
    </source>
</evidence>
<evidence type="ECO:0000256" key="4">
    <source>
        <dbReference type="SAM" id="SignalP"/>
    </source>
</evidence>
<evidence type="ECO:0000256" key="3">
    <source>
        <dbReference type="ARBA" id="ARBA00023136"/>
    </source>
</evidence>
<dbReference type="PANTHER" id="PTHR12815:SF42">
    <property type="entry name" value="BACTERIAL SURFACE ANTIGEN (D15) DOMAIN-CONTAINING PROTEIN"/>
    <property type="match status" value="1"/>
</dbReference>